<keyword evidence="2" id="KW-1185">Reference proteome</keyword>
<evidence type="ECO:0000313" key="2">
    <source>
        <dbReference type="Proteomes" id="UP000596276"/>
    </source>
</evidence>
<organism evidence="1 2">
    <name type="scientific">Aspergillus flavus (strain ATCC 200026 / FGSC A1120 / IAM 13836 / NRRL 3357 / JCM 12722 / SRRC 167)</name>
    <dbReference type="NCBI Taxonomy" id="332952"/>
    <lineage>
        <taxon>Eukaryota</taxon>
        <taxon>Fungi</taxon>
        <taxon>Dikarya</taxon>
        <taxon>Ascomycota</taxon>
        <taxon>Pezizomycotina</taxon>
        <taxon>Eurotiomycetes</taxon>
        <taxon>Eurotiomycetidae</taxon>
        <taxon>Eurotiales</taxon>
        <taxon>Aspergillaceae</taxon>
        <taxon>Aspergillus</taxon>
        <taxon>Aspergillus subgen. Circumdati</taxon>
    </lineage>
</organism>
<evidence type="ECO:0000313" key="1">
    <source>
        <dbReference type="EMBL" id="QRD92003.1"/>
    </source>
</evidence>
<reference evidence="2" key="1">
    <citation type="journal article" date="2021" name="G3 (Bethesda)">
        <title>Chromosome assembled and annotated genome sequence of Aspergillus flavus NRRL 3357.</title>
        <authorList>
            <person name="Skerker J.M."/>
            <person name="Pianalto K.M."/>
            <person name="Mondo S.J."/>
            <person name="Yang K."/>
            <person name="Arkin A.P."/>
            <person name="Keller N.P."/>
            <person name="Grigoriev I.V."/>
            <person name="Louise Glass N.L."/>
        </authorList>
    </citation>
    <scope>NUCLEOTIDE SEQUENCE [LARGE SCALE GENOMIC DNA]</scope>
    <source>
        <strain evidence="2">ATCC 200026 / FGSC A1120 / IAM 13836 / NRRL 3357 / JCM 12722 / SRRC 167</strain>
    </source>
</reference>
<sequence>MMYGWVMMAPKTSSQSFGTTSGLFDPSHIQVQESPFGLVETVSGRHEVGVW</sequence>
<dbReference type="Proteomes" id="UP000596276">
    <property type="component" value="Chromosome 7"/>
</dbReference>
<accession>A0A7U2MY40</accession>
<dbReference type="VEuPathDB" id="FungiDB:F9C07_6039"/>
<protein>
    <submittedName>
        <fullName evidence="1">Uncharacterized protein</fullName>
    </submittedName>
</protein>
<dbReference type="EMBL" id="CP044617">
    <property type="protein sequence ID" value="QRD92003.1"/>
    <property type="molecule type" value="Genomic_DNA"/>
</dbReference>
<proteinExistence type="predicted"/>
<gene>
    <name evidence="1" type="ORF">F9C07_6039</name>
</gene>
<dbReference type="AlphaFoldDB" id="A0A7U2MY40"/>
<name>A0A7U2MY40_ASPFN</name>